<evidence type="ECO:0000256" key="1">
    <source>
        <dbReference type="ARBA" id="ARBA00022448"/>
    </source>
</evidence>
<keyword evidence="10" id="KW-1185">Reference proteome</keyword>
<dbReference type="InterPro" id="IPR050093">
    <property type="entry name" value="ABC_SmlMolc_Importer"/>
</dbReference>
<dbReference type="Pfam" id="PF08402">
    <property type="entry name" value="TOBE_2"/>
    <property type="match status" value="1"/>
</dbReference>
<dbReference type="SUPFAM" id="SSF52540">
    <property type="entry name" value="P-loop containing nucleoside triphosphate hydrolases"/>
    <property type="match status" value="1"/>
</dbReference>
<name>A0ABN6SYB4_9MOLU</name>
<accession>A0ABN6SYB4</accession>
<gene>
    <name evidence="7 9" type="primary">potA</name>
    <name evidence="9" type="ORF">SHM_17570</name>
</gene>
<dbReference type="RefSeq" id="WP_281748024.1">
    <property type="nucleotide sequence ID" value="NZ_AP026933.1"/>
</dbReference>
<dbReference type="InterPro" id="IPR003439">
    <property type="entry name" value="ABC_transporter-like_ATP-bd"/>
</dbReference>
<evidence type="ECO:0000256" key="3">
    <source>
        <dbReference type="ARBA" id="ARBA00022741"/>
    </source>
</evidence>
<proteinExistence type="inferred from homology"/>
<dbReference type="SMART" id="SM00382">
    <property type="entry name" value="AAA"/>
    <property type="match status" value="1"/>
</dbReference>
<dbReference type="Pfam" id="PF00005">
    <property type="entry name" value="ABC_tran"/>
    <property type="match status" value="1"/>
</dbReference>
<evidence type="ECO:0000313" key="9">
    <source>
        <dbReference type="EMBL" id="BDT04111.1"/>
    </source>
</evidence>
<keyword evidence="5 7" id="KW-1278">Translocase</keyword>
<protein>
    <recommendedName>
        <fullName evidence="7">Spermidine/putrescine import ATP-binding protein PotA</fullName>
        <ecNumber evidence="7">7.6.2.11</ecNumber>
    </recommendedName>
</protein>
<dbReference type="Gene3D" id="2.40.50.100">
    <property type="match status" value="1"/>
</dbReference>
<dbReference type="PANTHER" id="PTHR42781:SF4">
    <property type="entry name" value="SPERMIDINE_PUTRESCINE IMPORT ATP-BINDING PROTEIN POTA"/>
    <property type="match status" value="1"/>
</dbReference>
<sequence>MSVNILELRNITKEYDGKVVLKGISLNIHEGEFLTILGPSGCGKTTLLRIIAGFEQPNNGQLLFKGKDLTKIPIHKREINTIFQNYALFPHLNVFDNIAYGLKLRKIDREKIKKEVKKALDLVKLNGMEDKDVNDLSGGQKQRVAVARALVLNPKILLLDEPFAALDLKLRQQMQVELKKIQEEINITFIFITHDQEEAFIMSDRVVVLNQGQIQQIGTPQDIYNEPENKWTSQFVGSSNVIENGVFVNDYCVRFDGKKFACSDTGFGEQERNIDIVIRPEDIDLVNAGSGFFDGTIKTIAFKGLLWEIKIIANKRKWIVYTTDNFEVGNRVGLKWNVEDIHVMWKEIEE</sequence>
<dbReference type="InterPro" id="IPR003593">
    <property type="entry name" value="AAA+_ATPase"/>
</dbReference>
<evidence type="ECO:0000256" key="7">
    <source>
        <dbReference type="RuleBase" id="RU364083"/>
    </source>
</evidence>
<dbReference type="PROSITE" id="PS00211">
    <property type="entry name" value="ABC_TRANSPORTER_1"/>
    <property type="match status" value="1"/>
</dbReference>
<dbReference type="NCBIfam" id="NF043075">
    <property type="entry name" value="MMSYN1_0197"/>
    <property type="match status" value="1"/>
</dbReference>
<feature type="domain" description="ABC transporter" evidence="8">
    <location>
        <begin position="6"/>
        <end position="236"/>
    </location>
</feature>
<comment type="similarity">
    <text evidence="7">Belongs to the ABC transporter superfamily. Spermidine/putrescine importer (TC 3.A.1.11.1) family.</text>
</comment>
<dbReference type="PANTHER" id="PTHR42781">
    <property type="entry name" value="SPERMIDINE/PUTRESCINE IMPORT ATP-BINDING PROTEIN POTA"/>
    <property type="match status" value="1"/>
</dbReference>
<comment type="subunit">
    <text evidence="7">The complex is composed of two ATP-binding proteins (PotA), two transmembrane proteins (PotB and PotC) and a solute-binding protein (PotD).</text>
</comment>
<keyword evidence="3 7" id="KW-0547">Nucleotide-binding</keyword>
<dbReference type="Proteomes" id="UP001163387">
    <property type="component" value="Chromosome"/>
</dbReference>
<reference evidence="9 10" key="1">
    <citation type="journal article" date="2022" name="Front. Microbiol.">
        <title>Male-killing mechanisms vary between Spiroplasma species.</title>
        <authorList>
            <person name="Arai H."/>
            <person name="Inoue M."/>
            <person name="Kageyama D."/>
        </authorList>
    </citation>
    <scope>NUCLEOTIDE SEQUENCE [LARGE SCALE GENOMIC DNA]</scope>
    <source>
        <strain evidence="10">sHm</strain>
    </source>
</reference>
<dbReference type="InterPro" id="IPR027417">
    <property type="entry name" value="P-loop_NTPase"/>
</dbReference>
<dbReference type="InterPro" id="IPR017871">
    <property type="entry name" value="ABC_transporter-like_CS"/>
</dbReference>
<keyword evidence="1 7" id="KW-0813">Transport</keyword>
<dbReference type="PROSITE" id="PS50893">
    <property type="entry name" value="ABC_TRANSPORTER_2"/>
    <property type="match status" value="1"/>
</dbReference>
<dbReference type="InterPro" id="IPR005893">
    <property type="entry name" value="PotA-like"/>
</dbReference>
<keyword evidence="4 7" id="KW-0067">ATP-binding</keyword>
<dbReference type="Gene3D" id="3.40.50.300">
    <property type="entry name" value="P-loop containing nucleotide triphosphate hydrolases"/>
    <property type="match status" value="1"/>
</dbReference>
<evidence type="ECO:0000256" key="4">
    <source>
        <dbReference type="ARBA" id="ARBA00022840"/>
    </source>
</evidence>
<evidence type="ECO:0000256" key="5">
    <source>
        <dbReference type="ARBA" id="ARBA00022967"/>
    </source>
</evidence>
<evidence type="ECO:0000256" key="2">
    <source>
        <dbReference type="ARBA" id="ARBA00022475"/>
    </source>
</evidence>
<dbReference type="CDD" id="cd03300">
    <property type="entry name" value="ABC_PotA_N"/>
    <property type="match status" value="1"/>
</dbReference>
<dbReference type="SUPFAM" id="SSF50331">
    <property type="entry name" value="MOP-like"/>
    <property type="match status" value="1"/>
</dbReference>
<dbReference type="InterPro" id="IPR017879">
    <property type="entry name" value="PotA_ATP-bd"/>
</dbReference>
<dbReference type="GO" id="GO:0005524">
    <property type="term" value="F:ATP binding"/>
    <property type="evidence" value="ECO:0007669"/>
    <property type="project" value="UniProtKB-KW"/>
</dbReference>
<keyword evidence="6 7" id="KW-0472">Membrane</keyword>
<comment type="function">
    <text evidence="7">Part of the ABC transporter complex PotABCD involved in spermidine/putrescine import. Responsible for energy coupling to the transport system.</text>
</comment>
<dbReference type="EMBL" id="AP026933">
    <property type="protein sequence ID" value="BDT04111.1"/>
    <property type="molecule type" value="Genomic_DNA"/>
</dbReference>
<evidence type="ECO:0000313" key="10">
    <source>
        <dbReference type="Proteomes" id="UP001163387"/>
    </source>
</evidence>
<evidence type="ECO:0000256" key="6">
    <source>
        <dbReference type="ARBA" id="ARBA00023136"/>
    </source>
</evidence>
<dbReference type="NCBIfam" id="TIGR01187">
    <property type="entry name" value="potA"/>
    <property type="match status" value="1"/>
</dbReference>
<dbReference type="InterPro" id="IPR013611">
    <property type="entry name" value="Transp-assoc_OB_typ2"/>
</dbReference>
<organism evidence="9 10">
    <name type="scientific">Spiroplasma ixodetis</name>
    <dbReference type="NCBI Taxonomy" id="2141"/>
    <lineage>
        <taxon>Bacteria</taxon>
        <taxon>Bacillati</taxon>
        <taxon>Mycoplasmatota</taxon>
        <taxon>Mollicutes</taxon>
        <taxon>Entomoplasmatales</taxon>
        <taxon>Spiroplasmataceae</taxon>
        <taxon>Spiroplasma</taxon>
    </lineage>
</organism>
<dbReference type="InterPro" id="IPR008995">
    <property type="entry name" value="Mo/tungstate-bd_C_term_dom"/>
</dbReference>
<comment type="catalytic activity">
    <reaction evidence="7">
        <text>ATP + H2O + polyamine-[polyamine-binding protein]Side 1 = ADP + phosphate + polyamineSide 2 + [polyamine-binding protein]Side 1.</text>
        <dbReference type="EC" id="7.6.2.11"/>
    </reaction>
</comment>
<dbReference type="EC" id="7.6.2.11" evidence="7"/>
<evidence type="ECO:0000259" key="8">
    <source>
        <dbReference type="PROSITE" id="PS50893"/>
    </source>
</evidence>
<keyword evidence="2 7" id="KW-1003">Cell membrane</keyword>